<dbReference type="Gene3D" id="2.40.40.10">
    <property type="entry name" value="RlpA-like domain"/>
    <property type="match status" value="1"/>
</dbReference>
<feature type="region of interest" description="Disordered" evidence="2">
    <location>
        <begin position="53"/>
        <end position="175"/>
    </location>
</feature>
<feature type="chain" id="PRO_5019484390" description="RlpA-like protein double-psi beta-barrel domain-containing protein" evidence="3">
    <location>
        <begin position="22"/>
        <end position="279"/>
    </location>
</feature>
<comment type="caution">
    <text evidence="4">The sequence shown here is derived from an EMBL/GenBank/DDBJ whole genome shotgun (WGS) entry which is preliminary data.</text>
</comment>
<keyword evidence="1 3" id="KW-0732">Signal</keyword>
<evidence type="ECO:0000256" key="2">
    <source>
        <dbReference type="SAM" id="MobiDB-lite"/>
    </source>
</evidence>
<evidence type="ECO:0000313" key="5">
    <source>
        <dbReference type="Proteomes" id="UP000215289"/>
    </source>
</evidence>
<feature type="compositionally biased region" description="Low complexity" evidence="2">
    <location>
        <begin position="80"/>
        <end position="124"/>
    </location>
</feature>
<protein>
    <recommendedName>
        <fullName evidence="6">RlpA-like protein double-psi beta-barrel domain-containing protein</fullName>
    </recommendedName>
</protein>
<sequence length="279" mass="28325">MAPIFKPLVLASALFAAISSAAPVDLNKRDKVVVWETVTTVVWTTVDVTTTIYPTTQAPTPTPAVAEPTTTPAPAPEQPKPIVAAEQSQVSEPQPASAAQPTQPTQPAPVVASTPTAAAVVAPAPKEPAPQPATQPATQPAPQPSSQPAPQPAPPTANSGSSSSGSSSSGYTGSCSKESPCDGQLTYYDTATSASAPSSCGMTNDGFTENVVALPVGIMTDADCGKTVTITYNGITATGTVVDKCMGCDNTSVDVSRHFFGELADLGAGRLHGVSWYIN</sequence>
<dbReference type="PANTHER" id="PTHR31836">
    <property type="match status" value="1"/>
</dbReference>
<dbReference type="SUPFAM" id="SSF50685">
    <property type="entry name" value="Barwin-like endoglucanases"/>
    <property type="match status" value="1"/>
</dbReference>
<accession>A0A421DGJ7</accession>
<dbReference type="PANTHER" id="PTHR31836:SF28">
    <property type="entry name" value="SRCR DOMAIN-CONTAINING PROTEIN-RELATED"/>
    <property type="match status" value="1"/>
</dbReference>
<dbReference type="InterPro" id="IPR051477">
    <property type="entry name" value="Expansin_CellWall"/>
</dbReference>
<dbReference type="STRING" id="1245748.A0A421DGJ7"/>
<evidence type="ECO:0000313" key="4">
    <source>
        <dbReference type="EMBL" id="RLM01220.1"/>
    </source>
</evidence>
<organism evidence="4 5">
    <name type="scientific">Aspergillus turcosus</name>
    <dbReference type="NCBI Taxonomy" id="1245748"/>
    <lineage>
        <taxon>Eukaryota</taxon>
        <taxon>Fungi</taxon>
        <taxon>Dikarya</taxon>
        <taxon>Ascomycota</taxon>
        <taxon>Pezizomycotina</taxon>
        <taxon>Eurotiomycetes</taxon>
        <taxon>Eurotiomycetidae</taxon>
        <taxon>Eurotiales</taxon>
        <taxon>Aspergillaceae</taxon>
        <taxon>Aspergillus</taxon>
        <taxon>Aspergillus subgen. Fumigati</taxon>
    </lineage>
</organism>
<reference evidence="4 5" key="1">
    <citation type="submission" date="2018-08" db="EMBL/GenBank/DDBJ databases">
        <title>Draft genome sequences of two Aspergillus turcosus clinical strains isolated from bronchoalveolar lavage fluid: one azole-susceptible and the other azole-resistant.</title>
        <authorList>
            <person name="Parent-Michaud M."/>
            <person name="Dufresne P.J."/>
            <person name="Fournier E."/>
            <person name="Martineau C."/>
            <person name="Moreira S."/>
            <person name="Perkins V."/>
            <person name="De Repentigny L."/>
            <person name="Dufresne S.F."/>
        </authorList>
    </citation>
    <scope>NUCLEOTIDE SEQUENCE [LARGE SCALE GENOMIC DNA]</scope>
    <source>
        <strain evidence="4">HMR AF 1038</strain>
    </source>
</reference>
<keyword evidence="5" id="KW-1185">Reference proteome</keyword>
<evidence type="ECO:0008006" key="6">
    <source>
        <dbReference type="Google" id="ProtNLM"/>
    </source>
</evidence>
<feature type="compositionally biased region" description="Low complexity" evidence="2">
    <location>
        <begin position="53"/>
        <end position="70"/>
    </location>
</feature>
<dbReference type="CDD" id="cd22191">
    <property type="entry name" value="DPBB_RlpA_EXP_N-like"/>
    <property type="match status" value="1"/>
</dbReference>
<proteinExistence type="predicted"/>
<name>A0A421DGJ7_9EURO</name>
<gene>
    <name evidence="4" type="ORF">CFD26_108347</name>
</gene>
<dbReference type="EMBL" id="NIDN02000007">
    <property type="protein sequence ID" value="RLM01220.1"/>
    <property type="molecule type" value="Genomic_DNA"/>
</dbReference>
<evidence type="ECO:0000256" key="1">
    <source>
        <dbReference type="ARBA" id="ARBA00022729"/>
    </source>
</evidence>
<dbReference type="OrthoDB" id="623670at2759"/>
<dbReference type="InterPro" id="IPR036908">
    <property type="entry name" value="RlpA-like_sf"/>
</dbReference>
<dbReference type="Proteomes" id="UP000215289">
    <property type="component" value="Unassembled WGS sequence"/>
</dbReference>
<feature type="compositionally biased region" description="Pro residues" evidence="2">
    <location>
        <begin position="125"/>
        <end position="155"/>
    </location>
</feature>
<evidence type="ECO:0000256" key="3">
    <source>
        <dbReference type="SAM" id="SignalP"/>
    </source>
</evidence>
<feature type="signal peptide" evidence="3">
    <location>
        <begin position="1"/>
        <end position="21"/>
    </location>
</feature>
<feature type="compositionally biased region" description="Low complexity" evidence="2">
    <location>
        <begin position="156"/>
        <end position="175"/>
    </location>
</feature>
<dbReference type="AlphaFoldDB" id="A0A421DGJ7"/>